<dbReference type="GeneID" id="106163661"/>
<gene>
    <name evidence="3" type="primary">LOC106163661</name>
</gene>
<reference evidence="3" key="1">
    <citation type="submission" date="2025-08" db="UniProtKB">
        <authorList>
            <consortium name="RefSeq"/>
        </authorList>
    </citation>
    <scope>IDENTIFICATION</scope>
    <source>
        <tissue evidence="3">Gonads</tissue>
    </source>
</reference>
<sequence>MAPMDSVVLENEREGRELATVHGDSTELSHTAAIPFLHQSQGQTQGQTQGQAQSHSNSDPKTIYNIFGDNLKLCSSGNVQVNQTLNFTYEQNKVTEVEDNKNGHMNKLEMLELNGTGSGSMAAQRVSNPELEELKSCEDNNTYTDDQLHTLSGLTGSRMTGTAQPNVPLEMERLDTPRKLPSGQSDEGINLSENESARRGFEISDSHAEHPAETSNESGIETSGNRSGTPTCEVNPAASGNRPSGHIQIKKARHVEIDNSVYIETDASPADIFPHINQSDVTVEGSEHVKINKKIHFKKPASAKNSTPESNINAAAPSAEGGTTVLNTMPGGTVRQSNTVRNVAENDEMLSSVSALLAAPTHYPPKTARPSSKPATTKGKPRQCHESPSPSENSCTCERCCSNTKELESSSELSYRCQHCSLPSSNYKPCPCSSLSQNGLPENEGRNDVRDSTGELCSGTCCLLEDVGASTCTNNELAGTEDLHSNLNGLEYRWDWDLSSLQSEESSDTEKD</sequence>
<feature type="compositionally biased region" description="Polar residues" evidence="1">
    <location>
        <begin position="213"/>
        <end position="232"/>
    </location>
</feature>
<feature type="compositionally biased region" description="Basic and acidic residues" evidence="1">
    <location>
        <begin position="195"/>
        <end position="212"/>
    </location>
</feature>
<feature type="region of interest" description="Disordered" evidence="1">
    <location>
        <begin position="172"/>
        <end position="247"/>
    </location>
</feature>
<feature type="compositionally biased region" description="Polar residues" evidence="1">
    <location>
        <begin position="303"/>
        <end position="313"/>
    </location>
</feature>
<feature type="compositionally biased region" description="Polar residues" evidence="1">
    <location>
        <begin position="386"/>
        <end position="395"/>
    </location>
</feature>
<dbReference type="Proteomes" id="UP000085678">
    <property type="component" value="Unplaced"/>
</dbReference>
<evidence type="ECO:0000256" key="1">
    <source>
        <dbReference type="SAM" id="MobiDB-lite"/>
    </source>
</evidence>
<dbReference type="InParanoid" id="A0A1S3IH16"/>
<accession>A0A1S3IH16</accession>
<feature type="compositionally biased region" description="Low complexity" evidence="1">
    <location>
        <begin position="40"/>
        <end position="56"/>
    </location>
</feature>
<dbReference type="RefSeq" id="XP_013396774.1">
    <property type="nucleotide sequence ID" value="XM_013541320.1"/>
</dbReference>
<dbReference type="KEGG" id="lak:106163661"/>
<feature type="compositionally biased region" description="Polar residues" evidence="1">
    <location>
        <begin position="182"/>
        <end position="194"/>
    </location>
</feature>
<proteinExistence type="predicted"/>
<keyword evidence="2" id="KW-1185">Reference proteome</keyword>
<name>A0A1S3IH16_LINAN</name>
<dbReference type="AlphaFoldDB" id="A0A1S3IH16"/>
<evidence type="ECO:0000313" key="2">
    <source>
        <dbReference type="Proteomes" id="UP000085678"/>
    </source>
</evidence>
<protein>
    <submittedName>
        <fullName evidence="3">Uncharacterized protein LOC106163661</fullName>
    </submittedName>
</protein>
<feature type="region of interest" description="Disordered" evidence="1">
    <location>
        <begin position="361"/>
        <end position="395"/>
    </location>
</feature>
<evidence type="ECO:0000313" key="3">
    <source>
        <dbReference type="RefSeq" id="XP_013396774.1"/>
    </source>
</evidence>
<feature type="region of interest" description="Disordered" evidence="1">
    <location>
        <begin position="299"/>
        <end position="335"/>
    </location>
</feature>
<organism evidence="2 3">
    <name type="scientific">Lingula anatina</name>
    <name type="common">Brachiopod</name>
    <name type="synonym">Lingula unguis</name>
    <dbReference type="NCBI Taxonomy" id="7574"/>
    <lineage>
        <taxon>Eukaryota</taxon>
        <taxon>Metazoa</taxon>
        <taxon>Spiralia</taxon>
        <taxon>Lophotrochozoa</taxon>
        <taxon>Brachiopoda</taxon>
        <taxon>Linguliformea</taxon>
        <taxon>Lingulata</taxon>
        <taxon>Lingulida</taxon>
        <taxon>Linguloidea</taxon>
        <taxon>Lingulidae</taxon>
        <taxon>Lingula</taxon>
    </lineage>
</organism>
<feature type="region of interest" description="Disordered" evidence="1">
    <location>
        <begin position="40"/>
        <end position="61"/>
    </location>
</feature>